<dbReference type="Proteomes" id="UP000754495">
    <property type="component" value="Unassembled WGS sequence"/>
</dbReference>
<dbReference type="Pfam" id="PF12840">
    <property type="entry name" value="HTH_20"/>
    <property type="match status" value="1"/>
</dbReference>
<proteinExistence type="predicted"/>
<reference evidence="1 2" key="1">
    <citation type="submission" date="2020-03" db="EMBL/GenBank/DDBJ databases">
        <title>Sequencing the genomes of 1000 actinobacteria strains.</title>
        <authorList>
            <person name="Klenk H.-P."/>
        </authorList>
    </citation>
    <scope>NUCLEOTIDE SEQUENCE [LARGE SCALE GENOMIC DNA]</scope>
    <source>
        <strain evidence="1 2">DSM 45668</strain>
    </source>
</reference>
<protein>
    <submittedName>
        <fullName evidence="1">ArsR family transcriptional regulator</fullName>
    </submittedName>
</protein>
<accession>A0ABX0SYB6</accession>
<name>A0ABX0SYB6_9PSEU</name>
<dbReference type="InterPro" id="IPR036390">
    <property type="entry name" value="WH_DNA-bd_sf"/>
</dbReference>
<evidence type="ECO:0000313" key="2">
    <source>
        <dbReference type="Proteomes" id="UP000754495"/>
    </source>
</evidence>
<dbReference type="SUPFAM" id="SSF46785">
    <property type="entry name" value="Winged helix' DNA-binding domain"/>
    <property type="match status" value="1"/>
</dbReference>
<dbReference type="RefSeq" id="WP_167114941.1">
    <property type="nucleotide sequence ID" value="NZ_JAANOU010000001.1"/>
</dbReference>
<dbReference type="InterPro" id="IPR036388">
    <property type="entry name" value="WH-like_DNA-bd_sf"/>
</dbReference>
<dbReference type="EMBL" id="JAANOU010000001">
    <property type="protein sequence ID" value="NIH80545.1"/>
    <property type="molecule type" value="Genomic_DNA"/>
</dbReference>
<sequence length="196" mass="21188">MAHQVSGRRGQVLRAIREAGPVGVAELARRLALHPNSVRFHLDQLVADELVERVPGAARGPGRPAAEYRVPPVTARGRDRRYEVLAEILLTGGLDGPEGAGAAWGRRLPERPGTPAQVVRLLDGLGFAPEPGGDPHRVRLRHCPFHELAARHRDAVCAVHLGMLSGALEGGPLRARQLLPFAEPDACVLELEELRD</sequence>
<comment type="caution">
    <text evidence="1">The sequence shown here is derived from an EMBL/GenBank/DDBJ whole genome shotgun (WGS) entry which is preliminary data.</text>
</comment>
<dbReference type="Gene3D" id="1.10.10.10">
    <property type="entry name" value="Winged helix-like DNA-binding domain superfamily/Winged helix DNA-binding domain"/>
    <property type="match status" value="1"/>
</dbReference>
<gene>
    <name evidence="1" type="ORF">FHX46_003075</name>
</gene>
<organism evidence="1 2">
    <name type="scientific">Amycolatopsis viridis</name>
    <dbReference type="NCBI Taxonomy" id="185678"/>
    <lineage>
        <taxon>Bacteria</taxon>
        <taxon>Bacillati</taxon>
        <taxon>Actinomycetota</taxon>
        <taxon>Actinomycetes</taxon>
        <taxon>Pseudonocardiales</taxon>
        <taxon>Pseudonocardiaceae</taxon>
        <taxon>Amycolatopsis</taxon>
    </lineage>
</organism>
<keyword evidence="2" id="KW-1185">Reference proteome</keyword>
<evidence type="ECO:0000313" key="1">
    <source>
        <dbReference type="EMBL" id="NIH80545.1"/>
    </source>
</evidence>